<dbReference type="GO" id="GO:0009253">
    <property type="term" value="P:peptidoglycan catabolic process"/>
    <property type="evidence" value="ECO:0007669"/>
    <property type="project" value="InterPro"/>
</dbReference>
<dbReference type="Gene3D" id="3.30.457.10">
    <property type="entry name" value="Copper amine oxidase-like, N-terminal domain"/>
    <property type="match status" value="1"/>
</dbReference>
<dbReference type="PANTHER" id="PTHR30404">
    <property type="entry name" value="N-ACETYLMURAMOYL-L-ALANINE AMIDASE"/>
    <property type="match status" value="1"/>
</dbReference>
<evidence type="ECO:0000313" key="3">
    <source>
        <dbReference type="EMBL" id="QSQ10430.1"/>
    </source>
</evidence>
<evidence type="ECO:0000259" key="2">
    <source>
        <dbReference type="SMART" id="SM00646"/>
    </source>
</evidence>
<dbReference type="PANTHER" id="PTHR30404:SF0">
    <property type="entry name" value="N-ACETYLMURAMOYL-L-ALANINE AMIDASE AMIC"/>
    <property type="match status" value="1"/>
</dbReference>
<dbReference type="InterPro" id="IPR036582">
    <property type="entry name" value="Mao_N_sf"/>
</dbReference>
<dbReference type="Pfam" id="PF07833">
    <property type="entry name" value="Cu_amine_oxidN1"/>
    <property type="match status" value="1"/>
</dbReference>
<keyword evidence="1 3" id="KW-0378">Hydrolase</keyword>
<dbReference type="CDD" id="cd02696">
    <property type="entry name" value="MurNAc-LAA"/>
    <property type="match status" value="1"/>
</dbReference>
<dbReference type="InterPro" id="IPR002508">
    <property type="entry name" value="MurNAc-LAA_cat"/>
</dbReference>
<dbReference type="EMBL" id="CP059066">
    <property type="protein sequence ID" value="QSQ10430.1"/>
    <property type="molecule type" value="Genomic_DNA"/>
</dbReference>
<dbReference type="KEGG" id="kme:H0A61_02837"/>
<dbReference type="InterPro" id="IPR012854">
    <property type="entry name" value="Cu_amine_oxidase-like_N"/>
</dbReference>
<dbReference type="Gene3D" id="3.40.630.40">
    <property type="entry name" value="Zn-dependent exopeptidases"/>
    <property type="match status" value="1"/>
</dbReference>
<dbReference type="InterPro" id="IPR050695">
    <property type="entry name" value="N-acetylmuramoyl_amidase_3"/>
</dbReference>
<protein>
    <submittedName>
        <fullName evidence="3">N-acetylmuramoyl-L-alanine amidase AmiC</fullName>
        <ecNumber evidence="3">3.5.1.28</ecNumber>
    </submittedName>
</protein>
<keyword evidence="4" id="KW-1185">Reference proteome</keyword>
<proteinExistence type="predicted"/>
<dbReference type="Proteomes" id="UP000662904">
    <property type="component" value="Chromosome"/>
</dbReference>
<dbReference type="SUPFAM" id="SSF53187">
    <property type="entry name" value="Zn-dependent exopeptidases"/>
    <property type="match status" value="1"/>
</dbReference>
<dbReference type="SMART" id="SM00646">
    <property type="entry name" value="Ami_3"/>
    <property type="match status" value="1"/>
</dbReference>
<reference evidence="3" key="1">
    <citation type="submission" date="2020-07" db="EMBL/GenBank/DDBJ databases">
        <title>Koleobacter methoxysyntrophicus gen. nov., sp. nov., a novel anaerobic bacterium isolated from deep subsurface oil field and proposal of Koleobacterales ord. nov. in the phylum Firmicutes.</title>
        <authorList>
            <person name="Sakamoto S."/>
            <person name="Tamaki H."/>
        </authorList>
    </citation>
    <scope>NUCLEOTIDE SEQUENCE</scope>
    <source>
        <strain evidence="3">NRmbB1</strain>
    </source>
</reference>
<dbReference type="Gene3D" id="2.60.40.3500">
    <property type="match status" value="2"/>
</dbReference>
<dbReference type="RefSeq" id="WP_206707740.1">
    <property type="nucleotide sequence ID" value="NZ_CP059066.1"/>
</dbReference>
<accession>A0A8A0RSC4</accession>
<gene>
    <name evidence="3" type="primary">amiC</name>
    <name evidence="3" type="ORF">H0A61_02837</name>
</gene>
<evidence type="ECO:0000313" key="4">
    <source>
        <dbReference type="Proteomes" id="UP000662904"/>
    </source>
</evidence>
<sequence length="642" mass="72318">MHRKAGIVVFFLLLFTIIITGFVRAEGLNLVINDRPIKPDVPPKIVNGRTLVPIRVISETLGAGVEWDGENRIVNITYYENNIILKVDSVDARINNTNVKMDVPAQIINKRTMVPLRFVGEALGAKVDWIQETRTVIVKKESIKVTDVTFEGTETGYQLKIKGTGPIKYEIKTLKDPYRLIIDIPGTILNTEQNLIPVNMLGIKQIRMGQFQVNPDISRIVLDLDSPIPYTVESSDESDTVILSFSNAVDEVKYIEDGGEKSVFIKIIGKVSYKTFELTEPDRVVIDIQEALLNAKESQIKIEKDNVLDGIRMSQFEIDPQIVRVVLDLKQKTEYNIYRNEEGLKVVFKEREAIIEGKFSSQKDKTVIHIGGTGPVNFQVLQPSYNKFIIEIPDTELNIPFSILPVKDDIVDSIEFAQSRDDNGKKITTVTINLPYYYKHQNLSESPSSEISIEFYRSPLRGRRIIIDPGHGGDDPGAIGTTGVQEKILTLDTANRLKDLLVKGGAEVFMTRESDITIPSPVRVELANKMDGEVLISIHFNAYINQKIYGIETLYCPSVSGESKKIAAIVHQENLKVLNSADRGLWERPNLVVLRETEMPAVLTEIGYITNPGEEKRILDPEYRQKAAQALYNALIRYFSEK</sequence>
<dbReference type="GO" id="GO:0030288">
    <property type="term" value="C:outer membrane-bounded periplasmic space"/>
    <property type="evidence" value="ECO:0007669"/>
    <property type="project" value="TreeGrafter"/>
</dbReference>
<feature type="domain" description="MurNAc-LAA" evidence="2">
    <location>
        <begin position="524"/>
        <end position="636"/>
    </location>
</feature>
<dbReference type="EC" id="3.5.1.28" evidence="3"/>
<dbReference type="AlphaFoldDB" id="A0A8A0RSC4"/>
<dbReference type="Pfam" id="PF01520">
    <property type="entry name" value="Amidase_3"/>
    <property type="match status" value="1"/>
</dbReference>
<dbReference type="GO" id="GO:0008745">
    <property type="term" value="F:N-acetylmuramoyl-L-alanine amidase activity"/>
    <property type="evidence" value="ECO:0007669"/>
    <property type="project" value="UniProtKB-EC"/>
</dbReference>
<name>A0A8A0RSC4_9FIRM</name>
<dbReference type="Pfam" id="PF11741">
    <property type="entry name" value="AMIN"/>
    <property type="match status" value="2"/>
</dbReference>
<dbReference type="InterPro" id="IPR021731">
    <property type="entry name" value="AMIN_dom"/>
</dbReference>
<organism evidence="3 4">
    <name type="scientific">Koleobacter methoxysyntrophicus</name>
    <dbReference type="NCBI Taxonomy" id="2751313"/>
    <lineage>
        <taxon>Bacteria</taxon>
        <taxon>Bacillati</taxon>
        <taxon>Bacillota</taxon>
        <taxon>Clostridia</taxon>
        <taxon>Koleobacterales</taxon>
        <taxon>Koleobacteraceae</taxon>
        <taxon>Koleobacter</taxon>
    </lineage>
</organism>
<evidence type="ECO:0000256" key="1">
    <source>
        <dbReference type="ARBA" id="ARBA00022801"/>
    </source>
</evidence>
<dbReference type="SUPFAM" id="SSF55383">
    <property type="entry name" value="Copper amine oxidase, domain N"/>
    <property type="match status" value="1"/>
</dbReference>